<reference evidence="1 2" key="1">
    <citation type="submission" date="2019-07" db="EMBL/GenBank/DDBJ databases">
        <title>Hymenobacter sp. straun FUR1 Genome sequencing and assembly.</title>
        <authorList>
            <person name="Chhetri G."/>
        </authorList>
    </citation>
    <scope>NUCLEOTIDE SEQUENCE [LARGE SCALE GENOMIC DNA]</scope>
    <source>
        <strain evidence="1 2">Fur1</strain>
    </source>
</reference>
<dbReference type="AlphaFoldDB" id="A0A558BR40"/>
<accession>A0A558BR40</accession>
<keyword evidence="2" id="KW-1185">Reference proteome</keyword>
<dbReference type="OrthoDB" id="9083346at2"/>
<evidence type="ECO:0000313" key="2">
    <source>
        <dbReference type="Proteomes" id="UP000317624"/>
    </source>
</evidence>
<dbReference type="RefSeq" id="WP_144849362.1">
    <property type="nucleotide sequence ID" value="NZ_VMRJ01000004.1"/>
</dbReference>
<gene>
    <name evidence="1" type="ORF">FNT36_14950</name>
</gene>
<name>A0A558BR40_9BACT</name>
<dbReference type="Proteomes" id="UP000317624">
    <property type="component" value="Unassembled WGS sequence"/>
</dbReference>
<dbReference type="EMBL" id="VMRJ01000004">
    <property type="protein sequence ID" value="TVT38968.1"/>
    <property type="molecule type" value="Genomic_DNA"/>
</dbReference>
<organism evidence="1 2">
    <name type="scientific">Hymenobacter setariae</name>
    <dbReference type="NCBI Taxonomy" id="2594794"/>
    <lineage>
        <taxon>Bacteria</taxon>
        <taxon>Pseudomonadati</taxon>
        <taxon>Bacteroidota</taxon>
        <taxon>Cytophagia</taxon>
        <taxon>Cytophagales</taxon>
        <taxon>Hymenobacteraceae</taxon>
        <taxon>Hymenobacter</taxon>
    </lineage>
</organism>
<dbReference type="Gene3D" id="3.90.930.1">
    <property type="match status" value="1"/>
</dbReference>
<proteinExistence type="predicted"/>
<comment type="caution">
    <text evidence="1">The sequence shown here is derived from an EMBL/GenBank/DDBJ whole genome shotgun (WGS) entry which is preliminary data.</text>
</comment>
<evidence type="ECO:0000313" key="1">
    <source>
        <dbReference type="EMBL" id="TVT38968.1"/>
    </source>
</evidence>
<protein>
    <recommendedName>
        <fullName evidence="3">Toxin-antitoxin system YwqK family antitoxin</fullName>
    </recommendedName>
</protein>
<sequence>MNSLATEKKNIFDLTYVVDANGNDLVCYPDGSPYTGIVFEALPSGAITTEYEVKDGLKDGVEKEYYSEGHPESITHYRKGYLHGDVIYYYPEGNQKEKSVFEYGLRREVSEWDEAGTLTRHSAISEADENYKLLEKLRAKCRW</sequence>
<dbReference type="SUPFAM" id="SSF82185">
    <property type="entry name" value="Histone H3 K4-specific methyltransferase SET7/9 N-terminal domain"/>
    <property type="match status" value="1"/>
</dbReference>
<evidence type="ECO:0008006" key="3">
    <source>
        <dbReference type="Google" id="ProtNLM"/>
    </source>
</evidence>